<dbReference type="PANTHER" id="PTHR32507:SF7">
    <property type="entry name" value="K(+)_H(+) ANTIPORTER NHAP2"/>
    <property type="match status" value="1"/>
</dbReference>
<feature type="transmembrane region" description="Helical" evidence="10">
    <location>
        <begin position="85"/>
        <end position="107"/>
    </location>
</feature>
<keyword evidence="8" id="KW-0406">Ion transport</keyword>
<dbReference type="Pfam" id="PF00999">
    <property type="entry name" value="Na_H_Exchanger"/>
    <property type="match status" value="1"/>
</dbReference>
<dbReference type="eggNOG" id="COG3263">
    <property type="taxonomic scope" value="Bacteria"/>
</dbReference>
<dbReference type="Pfam" id="PF02080">
    <property type="entry name" value="TrkA_C"/>
    <property type="match status" value="1"/>
</dbReference>
<dbReference type="GO" id="GO:0005886">
    <property type="term" value="C:plasma membrane"/>
    <property type="evidence" value="ECO:0007669"/>
    <property type="project" value="UniProtKB-SubCell"/>
</dbReference>
<evidence type="ECO:0000313" key="13">
    <source>
        <dbReference type="Proteomes" id="UP000000503"/>
    </source>
</evidence>
<dbReference type="Gene3D" id="1.20.1530.20">
    <property type="match status" value="1"/>
</dbReference>
<keyword evidence="5" id="KW-0630">Potassium</keyword>
<dbReference type="AlphaFoldDB" id="F8EZB6"/>
<evidence type="ECO:0000256" key="6">
    <source>
        <dbReference type="ARBA" id="ARBA00022692"/>
    </source>
</evidence>
<feature type="transmembrane region" description="Helical" evidence="10">
    <location>
        <begin position="216"/>
        <end position="249"/>
    </location>
</feature>
<evidence type="ECO:0000259" key="11">
    <source>
        <dbReference type="PROSITE" id="PS51202"/>
    </source>
</evidence>
<dbReference type="NCBIfam" id="NF003715">
    <property type="entry name" value="PRK05326.1-2"/>
    <property type="match status" value="1"/>
</dbReference>
<name>F8EZB6_GRAC1</name>
<dbReference type="KEGG" id="scd:Spica_1564"/>
<dbReference type="GO" id="GO:0008324">
    <property type="term" value="F:monoatomic cation transmembrane transporter activity"/>
    <property type="evidence" value="ECO:0007669"/>
    <property type="project" value="InterPro"/>
</dbReference>
<feature type="transmembrane region" description="Helical" evidence="10">
    <location>
        <begin position="179"/>
        <end position="204"/>
    </location>
</feature>
<keyword evidence="13" id="KW-1185">Reference proteome</keyword>
<keyword evidence="2" id="KW-0813">Transport</keyword>
<dbReference type="InterPro" id="IPR036721">
    <property type="entry name" value="RCK_C_sf"/>
</dbReference>
<feature type="transmembrane region" description="Helical" evidence="10">
    <location>
        <begin position="114"/>
        <end position="135"/>
    </location>
</feature>
<dbReference type="Gene3D" id="3.30.70.1450">
    <property type="entry name" value="Regulator of K+ conductance, C-terminal domain"/>
    <property type="match status" value="1"/>
</dbReference>
<keyword evidence="4" id="KW-1003">Cell membrane</keyword>
<evidence type="ECO:0000256" key="1">
    <source>
        <dbReference type="ARBA" id="ARBA00004651"/>
    </source>
</evidence>
<keyword evidence="9 10" id="KW-0472">Membrane</keyword>
<feature type="transmembrane region" description="Helical" evidence="10">
    <location>
        <begin position="326"/>
        <end position="346"/>
    </location>
</feature>
<evidence type="ECO:0000256" key="2">
    <source>
        <dbReference type="ARBA" id="ARBA00022448"/>
    </source>
</evidence>
<feature type="transmembrane region" description="Helical" evidence="10">
    <location>
        <begin position="56"/>
        <end position="73"/>
    </location>
</feature>
<organism evidence="12 13">
    <name type="scientific">Gracilinema caldarium (strain ATCC 51460 / DSM 7334 / H1)</name>
    <name type="common">Treponema caldarium</name>
    <dbReference type="NCBI Taxonomy" id="744872"/>
    <lineage>
        <taxon>Bacteria</taxon>
        <taxon>Pseudomonadati</taxon>
        <taxon>Spirochaetota</taxon>
        <taxon>Spirochaetia</taxon>
        <taxon>Spirochaetales</taxon>
        <taxon>Breznakiellaceae</taxon>
        <taxon>Gracilinema</taxon>
    </lineage>
</organism>
<evidence type="ECO:0000313" key="12">
    <source>
        <dbReference type="EMBL" id="AEJ19708.1"/>
    </source>
</evidence>
<dbReference type="GO" id="GO:0006813">
    <property type="term" value="P:potassium ion transport"/>
    <property type="evidence" value="ECO:0007669"/>
    <property type="project" value="UniProtKB-KW"/>
</dbReference>
<feature type="transmembrane region" description="Helical" evidence="10">
    <location>
        <begin position="295"/>
        <end position="314"/>
    </location>
</feature>
<dbReference type="GO" id="GO:0015297">
    <property type="term" value="F:antiporter activity"/>
    <property type="evidence" value="ECO:0007669"/>
    <property type="project" value="UniProtKB-KW"/>
</dbReference>
<sequence>MLLFISFLIILAVISMKISTRLGLPLLIGFILIGIIVGSDVLNWFYFDNALLTKQIAEILLIFIIFDGAFRIPRDTFRKVAGPSLTLATLGVVLTATFLGLCIHFLLGFELAYAFLIASIISSTDAAAVFMITNANPIKHKLAATLNVESAANDPMAIMLTITFLQVITKAFSSPFTAIIMLLWQFLGGALIGCICYKVSVFFLNSIKSESRGSYHVLMVGCILLTYGFADVLKANGIIAVFFLGFLLGNHRFPAKQSVSSFLESISTIFNIGLFIMLGLLAFPHRFVFIWKESLIIVGILMFIARPLAVFLSMLPFKYTHKEKIFITWGGIKGAVPIVLATYPFASGIDTNGFIFDTIFFAVFLSCIVQGTTLAPLAKFFRFTEQKKSPVPHVIELHSLQLSDYEMVEVSVEADSPHVGHSISELHLDTSMLITSIVRHGRLIIPKGNTSLLANDTLYVLAPSSKINDVNTYINGDETNT</sequence>
<evidence type="ECO:0000256" key="3">
    <source>
        <dbReference type="ARBA" id="ARBA00022449"/>
    </source>
</evidence>
<dbReference type="Proteomes" id="UP000000503">
    <property type="component" value="Chromosome"/>
</dbReference>
<dbReference type="OrthoDB" id="9810759at2"/>
<feature type="transmembrane region" description="Helical" evidence="10">
    <location>
        <begin position="358"/>
        <end position="378"/>
    </location>
</feature>
<feature type="transmembrane region" description="Helical" evidence="10">
    <location>
        <begin position="27"/>
        <end position="47"/>
    </location>
</feature>
<comment type="subcellular location">
    <subcellularLocation>
        <location evidence="1">Cell membrane</location>
        <topology evidence="1">Multi-pass membrane protein</topology>
    </subcellularLocation>
</comment>
<evidence type="ECO:0000256" key="4">
    <source>
        <dbReference type="ARBA" id="ARBA00022475"/>
    </source>
</evidence>
<dbReference type="InterPro" id="IPR006037">
    <property type="entry name" value="RCK_C"/>
</dbReference>
<evidence type="ECO:0000256" key="10">
    <source>
        <dbReference type="SAM" id="Phobius"/>
    </source>
</evidence>
<keyword evidence="7 10" id="KW-1133">Transmembrane helix</keyword>
<dbReference type="NCBIfam" id="NF003716">
    <property type="entry name" value="PRK05326.1-3"/>
    <property type="match status" value="1"/>
</dbReference>
<evidence type="ECO:0000256" key="7">
    <source>
        <dbReference type="ARBA" id="ARBA00022989"/>
    </source>
</evidence>
<keyword evidence="3" id="KW-0050">Antiport</keyword>
<proteinExistence type="predicted"/>
<keyword evidence="5" id="KW-0633">Potassium transport</keyword>
<dbReference type="PROSITE" id="PS51202">
    <property type="entry name" value="RCK_C"/>
    <property type="match status" value="1"/>
</dbReference>
<dbReference type="InterPro" id="IPR006153">
    <property type="entry name" value="Cation/H_exchanger_TM"/>
</dbReference>
<accession>F8EZB6</accession>
<dbReference type="HOGENOM" id="CLU_005912_9_2_12"/>
<evidence type="ECO:0000256" key="8">
    <source>
        <dbReference type="ARBA" id="ARBA00023065"/>
    </source>
</evidence>
<reference evidence="13" key="1">
    <citation type="journal article" date="2013" name="Stand. Genomic Sci.">
        <title>Genome sequence of the thermophilic fresh-water bacterium Spirochaeta caldaria type strain (H1(T)), reclassification of Spirochaeta caldaria, Spirochaeta stenostrepta, and Spirochaeta zuelzerae in the genus Treponema as Treponema caldaria comb. nov., Treponema stenostrepta comb. nov., and Treponema zuelzerae comb. nov., and emendation of the genus Treponema.</title>
        <authorList>
            <person name="Abt B."/>
            <person name="Goker M."/>
            <person name="Scheuner C."/>
            <person name="Han C."/>
            <person name="Lu M."/>
            <person name="Misra M."/>
            <person name="Lapidus A."/>
            <person name="Nolan M."/>
            <person name="Lucas S."/>
            <person name="Hammon N."/>
            <person name="Deshpande S."/>
            <person name="Cheng J.F."/>
            <person name="Tapia R."/>
            <person name="Goodwin L.A."/>
            <person name="Pitluck S."/>
            <person name="Liolios K."/>
            <person name="Pagani I."/>
            <person name="Ivanova N."/>
            <person name="Mavromatis K."/>
            <person name="Mikhailova N."/>
            <person name="Huntemann M."/>
            <person name="Pati A."/>
            <person name="Chen A."/>
            <person name="Palaniappan K."/>
            <person name="Land M."/>
            <person name="Hauser L."/>
            <person name="Jeffries C.D."/>
            <person name="Rohde M."/>
            <person name="Spring S."/>
            <person name="Gronow S."/>
            <person name="Detter J.C."/>
            <person name="Bristow J."/>
            <person name="Eisen J.A."/>
            <person name="Markowitz V."/>
            <person name="Hugenholtz P."/>
            <person name="Kyrpides N.C."/>
            <person name="Woyke T."/>
            <person name="Klenk H.P."/>
        </authorList>
    </citation>
    <scope>NUCLEOTIDE SEQUENCE</scope>
    <source>
        <strain evidence="13">ATCC 51460 / DSM 7334 / H1</strain>
    </source>
</reference>
<dbReference type="GO" id="GO:1902600">
    <property type="term" value="P:proton transmembrane transport"/>
    <property type="evidence" value="ECO:0007669"/>
    <property type="project" value="InterPro"/>
</dbReference>
<feature type="domain" description="RCK C-terminal" evidence="11">
    <location>
        <begin position="395"/>
        <end position="476"/>
    </location>
</feature>
<dbReference type="PANTHER" id="PTHR32507">
    <property type="entry name" value="NA(+)/H(+) ANTIPORTER 1"/>
    <property type="match status" value="1"/>
</dbReference>
<gene>
    <name evidence="12" type="ordered locus">Spica_1564</name>
</gene>
<keyword evidence="6 10" id="KW-0812">Transmembrane</keyword>
<feature type="transmembrane region" description="Helical" evidence="10">
    <location>
        <begin position="261"/>
        <end position="283"/>
    </location>
</feature>
<dbReference type="STRING" id="744872.Spica_1564"/>
<evidence type="ECO:0000256" key="5">
    <source>
        <dbReference type="ARBA" id="ARBA00022538"/>
    </source>
</evidence>
<evidence type="ECO:0000256" key="9">
    <source>
        <dbReference type="ARBA" id="ARBA00023136"/>
    </source>
</evidence>
<dbReference type="EMBL" id="CP002868">
    <property type="protein sequence ID" value="AEJ19708.1"/>
    <property type="molecule type" value="Genomic_DNA"/>
</dbReference>
<dbReference type="SUPFAM" id="SSF116726">
    <property type="entry name" value="TrkA C-terminal domain-like"/>
    <property type="match status" value="1"/>
</dbReference>
<dbReference type="InterPro" id="IPR038770">
    <property type="entry name" value="Na+/solute_symporter_sf"/>
</dbReference>
<protein>
    <submittedName>
        <fullName evidence="12">Sodium/hydrogen exchanger</fullName>
    </submittedName>
</protein>
<dbReference type="RefSeq" id="WP_013969017.1">
    <property type="nucleotide sequence ID" value="NC_015732.1"/>
</dbReference>